<feature type="coiled-coil region" evidence="1">
    <location>
        <begin position="357"/>
        <end position="411"/>
    </location>
</feature>
<comment type="caution">
    <text evidence="5">The sequence shown here is derived from an EMBL/GenBank/DDBJ whole genome shotgun (WGS) entry which is preliminary data.</text>
</comment>
<keyword evidence="1" id="KW-0175">Coiled coil</keyword>
<feature type="region of interest" description="Disordered" evidence="2">
    <location>
        <begin position="674"/>
        <end position="738"/>
    </location>
</feature>
<dbReference type="SUPFAM" id="SSF53041">
    <property type="entry name" value="Resolvase-like"/>
    <property type="match status" value="1"/>
</dbReference>
<dbReference type="CDD" id="cd00338">
    <property type="entry name" value="Ser_Recombinase"/>
    <property type="match status" value="1"/>
</dbReference>
<evidence type="ECO:0000259" key="4">
    <source>
        <dbReference type="PROSITE" id="PS51737"/>
    </source>
</evidence>
<organism evidence="5 6">
    <name type="scientific">Faecalibacterium prausnitzii M21/2</name>
    <dbReference type="NCBI Taxonomy" id="411485"/>
    <lineage>
        <taxon>Bacteria</taxon>
        <taxon>Bacillati</taxon>
        <taxon>Bacillota</taxon>
        <taxon>Clostridia</taxon>
        <taxon>Eubacteriales</taxon>
        <taxon>Oscillospiraceae</taxon>
        <taxon>Faecalibacterium</taxon>
    </lineage>
</organism>
<dbReference type="PROSITE" id="PS51737">
    <property type="entry name" value="RECOMBINASE_DNA_BIND"/>
    <property type="match status" value="1"/>
</dbReference>
<dbReference type="Pfam" id="PF00239">
    <property type="entry name" value="Resolvase"/>
    <property type="match status" value="1"/>
</dbReference>
<dbReference type="Gene3D" id="3.40.50.1390">
    <property type="entry name" value="Resolvase, N-terminal catalytic domain"/>
    <property type="match status" value="1"/>
</dbReference>
<dbReference type="PROSITE" id="PS51736">
    <property type="entry name" value="RECOMBINASES_3"/>
    <property type="match status" value="1"/>
</dbReference>
<reference evidence="5 6" key="1">
    <citation type="submission" date="2007-09" db="EMBL/GenBank/DDBJ databases">
        <title>Draft genome sequence of Faecalibacterium prausnitzii M21/2.</title>
        <authorList>
            <person name="Sudarsanam P."/>
            <person name="Ley R."/>
            <person name="Guruge J."/>
            <person name="Turnbaugh P.J."/>
            <person name="Mahowald M."/>
            <person name="Liep D."/>
            <person name="Gordon J."/>
        </authorList>
    </citation>
    <scope>NUCLEOTIDE SEQUENCE [LARGE SCALE GENOMIC DNA]</scope>
    <source>
        <strain evidence="5 6">M21/2</strain>
    </source>
</reference>
<evidence type="ECO:0000259" key="3">
    <source>
        <dbReference type="PROSITE" id="PS51736"/>
    </source>
</evidence>
<dbReference type="AlphaFoldDB" id="A8SAG8"/>
<dbReference type="InterPro" id="IPR050639">
    <property type="entry name" value="SSR_resolvase"/>
</dbReference>
<name>A8SAG8_9FIRM</name>
<dbReference type="Pfam" id="PF07508">
    <property type="entry name" value="Recombinase"/>
    <property type="match status" value="1"/>
</dbReference>
<dbReference type="InterPro" id="IPR025827">
    <property type="entry name" value="Zn_ribbon_recom_dom"/>
</dbReference>
<dbReference type="GO" id="GO:0000150">
    <property type="term" value="F:DNA strand exchange activity"/>
    <property type="evidence" value="ECO:0007669"/>
    <property type="project" value="InterPro"/>
</dbReference>
<gene>
    <name evidence="5" type="ORF">FAEPRAM212_01366</name>
</gene>
<dbReference type="InterPro" id="IPR006119">
    <property type="entry name" value="Resolv_N"/>
</dbReference>
<proteinExistence type="predicted"/>
<feature type="domain" description="Resolvase/invertase-type recombinase catalytic" evidence="3">
    <location>
        <begin position="2"/>
        <end position="146"/>
    </location>
</feature>
<evidence type="ECO:0000313" key="6">
    <source>
        <dbReference type="Proteomes" id="UP000005945"/>
    </source>
</evidence>
<dbReference type="PANTHER" id="PTHR30461">
    <property type="entry name" value="DNA-INVERTASE FROM LAMBDOID PROPHAGE"/>
    <property type="match status" value="1"/>
</dbReference>
<dbReference type="Pfam" id="PF13408">
    <property type="entry name" value="Zn_ribbon_recom"/>
    <property type="match status" value="1"/>
</dbReference>
<dbReference type="EMBL" id="ABED02000025">
    <property type="protein sequence ID" value="EDP21547.1"/>
    <property type="molecule type" value="Genomic_DNA"/>
</dbReference>
<evidence type="ECO:0000256" key="1">
    <source>
        <dbReference type="SAM" id="Coils"/>
    </source>
</evidence>
<reference evidence="5 6" key="2">
    <citation type="submission" date="2007-09" db="EMBL/GenBank/DDBJ databases">
        <authorList>
            <person name="Fulton L."/>
            <person name="Clifton S."/>
            <person name="Fulton B."/>
            <person name="Xu J."/>
            <person name="Minx P."/>
            <person name="Pepin K.H."/>
            <person name="Johnson M."/>
            <person name="Thiruvilangam P."/>
            <person name="Bhonagiri V."/>
            <person name="Nash W.E."/>
            <person name="Mardis E.R."/>
            <person name="Wilson R.K."/>
        </authorList>
    </citation>
    <scope>NUCLEOTIDE SEQUENCE [LARGE SCALE GENOMIC DNA]</scope>
    <source>
        <strain evidence="5 6">M21/2</strain>
    </source>
</reference>
<feature type="compositionally biased region" description="Basic residues" evidence="2">
    <location>
        <begin position="678"/>
        <end position="706"/>
    </location>
</feature>
<dbReference type="GO" id="GO:0003677">
    <property type="term" value="F:DNA binding"/>
    <property type="evidence" value="ECO:0007669"/>
    <property type="project" value="InterPro"/>
</dbReference>
<dbReference type="InterPro" id="IPR036162">
    <property type="entry name" value="Resolvase-like_N_sf"/>
</dbReference>
<sequence>MTAVIYARYSSDNQREESIEGQIRECTAYAEKNGITVVKHYIDRALSAKTDNRPDFQQMIKDSEKRLFDIVLVWKLDRFARNRYDSAHYEYQLERNHVKLVSATEPISDSPAGIMVKSMLTGMAEYYSAELSEKVVRGMTENVLKGKYNGGTIPIGFKVDEEKFFQVDPLKAPFVVEAFQRYNDGATMKELMNWLNDSGVTTNRNQKFTYNSVQTLLTNKRYIGENHFKDIVMPDSIPAIVDKDLFEEVQQKIKKNSRAPARHKAEDDYLLTTKLFCGMCGAMMFGECGTGRNKIVHHYYKCATAKRFKTCKKKTVRKEWLEDLVIAETMKLIQDDAVIDAIVAEVMELQEQENTTLPLLEKQMREVENGIENMLNAIQAGVLTNSTKSRLEKLEAQQKELEVRIAEEKIARPRLSENQVRFWLTRFRKLDPNVKSHRETLINTFVNAVYLYDEKVLIAFNYKDGTKTISFNEIAAKDASEGNGSDLGCFAPPRTPVSNGYRSFCFTCLEKGAARVDSNSCGAVAEDSAKTAQWAVFSSAARAIHTRPPRTPVSEPGTGVSVLSVLQKGLQGWIRTASTRRIVRRGKAPVQQRRPLPAAETGRSCWGCGQQDARAAQGTMQPLGAATRVPFLRGSRHLPAHILHLSLTCDTIQVTETTQTEDFFYDLRYPEQPAQLSGRKRQSGHRDRVHHGAGYHHPACRAHPHRWGQGGGHREHRHAPDLRQGTVPAARQSHYAGD</sequence>
<dbReference type="InterPro" id="IPR038109">
    <property type="entry name" value="DNA_bind_recomb_sf"/>
</dbReference>
<dbReference type="HOGENOM" id="CLU_010686_18_11_9"/>
<evidence type="ECO:0000313" key="5">
    <source>
        <dbReference type="EMBL" id="EDP21547.1"/>
    </source>
</evidence>
<protein>
    <submittedName>
        <fullName evidence="5">Resolvase, N-terminal domain protein</fullName>
    </submittedName>
</protein>
<accession>A8SAG8</accession>
<dbReference type="SMART" id="SM00857">
    <property type="entry name" value="Resolvase"/>
    <property type="match status" value="1"/>
</dbReference>
<dbReference type="InterPro" id="IPR011109">
    <property type="entry name" value="DNA_bind_recombinase_dom"/>
</dbReference>
<dbReference type="PANTHER" id="PTHR30461:SF23">
    <property type="entry name" value="DNA RECOMBINASE-RELATED"/>
    <property type="match status" value="1"/>
</dbReference>
<evidence type="ECO:0000256" key="2">
    <source>
        <dbReference type="SAM" id="MobiDB-lite"/>
    </source>
</evidence>
<dbReference type="Proteomes" id="UP000005945">
    <property type="component" value="Unassembled WGS sequence"/>
</dbReference>
<dbReference type="Gene3D" id="3.90.1750.20">
    <property type="entry name" value="Putative Large Serine Recombinase, Chain B, Domain 2"/>
    <property type="match status" value="1"/>
</dbReference>
<feature type="domain" description="Recombinase" evidence="4">
    <location>
        <begin position="154"/>
        <end position="259"/>
    </location>
</feature>